<gene>
    <name evidence="1" type="ORF">PGIGA_G00199470</name>
</gene>
<protein>
    <submittedName>
        <fullName evidence="1">Uncharacterized protein</fullName>
    </submittedName>
</protein>
<accession>A0ACC5WDE5</accession>
<keyword evidence="2" id="KW-1185">Reference proteome</keyword>
<evidence type="ECO:0000313" key="2">
    <source>
        <dbReference type="Proteomes" id="UP000829447"/>
    </source>
</evidence>
<proteinExistence type="predicted"/>
<dbReference type="Proteomes" id="UP000829447">
    <property type="component" value="Linkage Group LG4"/>
</dbReference>
<dbReference type="EMBL" id="CM040457">
    <property type="protein sequence ID" value="MCI4377083.1"/>
    <property type="molecule type" value="Genomic_DNA"/>
</dbReference>
<reference evidence="1 2" key="1">
    <citation type="journal article" date="2022" name="bioRxiv">
        <title>An ancient truncated duplication of the anti-Mullerian hormone receptor type 2 gene is a potential conserved master sex determinant in the Pangasiidae catfish family.</title>
        <authorList>
            <person name="Wen M."/>
            <person name="Pan Q."/>
            <person name="Jouanno E."/>
            <person name="Montfort J."/>
            <person name="Zahm M."/>
            <person name="Cabau C."/>
            <person name="Klopp C."/>
            <person name="Iampietro C."/>
            <person name="Roques C."/>
            <person name="Bouchez O."/>
            <person name="Castinel A."/>
            <person name="Donnadieu C."/>
            <person name="Parrinello H."/>
            <person name="Poncet C."/>
            <person name="Belmonte E."/>
            <person name="Gautier V."/>
            <person name="Avarre J.-C."/>
            <person name="Dugue R."/>
            <person name="Gustiano R."/>
            <person name="Ha T.T.T."/>
            <person name="Campet M."/>
            <person name="Sriphairoj K."/>
            <person name="Ribolli J."/>
            <person name="de Almeida F.L."/>
            <person name="Desvignes T."/>
            <person name="Postlethwait J.H."/>
            <person name="Bucao C.F."/>
            <person name="Robinson-Rechavi M."/>
            <person name="Bobe J."/>
            <person name="Herpin A."/>
            <person name="Guiguen Y."/>
        </authorList>
    </citation>
    <scope>NUCLEOTIDE SEQUENCE [LARGE SCALE GENOMIC DNA]</scope>
    <source>
        <strain evidence="1">YG-Dec2019</strain>
    </source>
</reference>
<evidence type="ECO:0000313" key="1">
    <source>
        <dbReference type="EMBL" id="MCI4377083.1"/>
    </source>
</evidence>
<name>A0ACC5WDE5_PANGG</name>
<sequence>MRSMSLLREITPKLKGFCVSAQDTGLHRCAGQIMAEIEQGLEKHYKEVLSVSSADSHRMGLKPITFTRQVLAACFYPSLLNDESIPLDARERAQRILGECEGGSIGSYTAERGIKKIQASICKFITKRDGVVSDPENIYITNGSQASLIIVLKLLVQSEGSLKTGVLTPVPSHSTFSMAVAAQGGLVVPYYLREEQGWAVQLEELRRALHTARGQCNPTMLYVINPGSPTGHVQSKDSIAEVIRFAAEERLFLMVDEGHQDNVYGKGIEFYSYRRVLYEMGPPFSSTVELASFNSISKSVIGECGLRGGYLELVNLDPLVIPYIYRFISMNFLFLMFCKAALRQCSLL</sequence>
<comment type="caution">
    <text evidence="1">The sequence shown here is derived from an EMBL/GenBank/DDBJ whole genome shotgun (WGS) entry which is preliminary data.</text>
</comment>
<organism evidence="1 2">
    <name type="scientific">Pangasianodon gigas</name>
    <name type="common">Mekong giant catfish</name>
    <name type="synonym">Pangasius gigas</name>
    <dbReference type="NCBI Taxonomy" id="30993"/>
    <lineage>
        <taxon>Eukaryota</taxon>
        <taxon>Metazoa</taxon>
        <taxon>Chordata</taxon>
        <taxon>Craniata</taxon>
        <taxon>Vertebrata</taxon>
        <taxon>Euteleostomi</taxon>
        <taxon>Actinopterygii</taxon>
        <taxon>Neopterygii</taxon>
        <taxon>Teleostei</taxon>
        <taxon>Ostariophysi</taxon>
        <taxon>Siluriformes</taxon>
        <taxon>Pangasiidae</taxon>
        <taxon>Pangasianodon</taxon>
    </lineage>
</organism>